<keyword evidence="2" id="KW-0689">Ribosomal protein</keyword>
<accession>A0A383WMD9</accession>
<dbReference type="PANTHER" id="PTHR12934">
    <property type="entry name" value="50S RIBOSOMAL PROTEIN L15"/>
    <property type="match status" value="1"/>
</dbReference>
<keyword evidence="6" id="KW-1185">Reference proteome</keyword>
<evidence type="ECO:0000256" key="1">
    <source>
        <dbReference type="ARBA" id="ARBA00007320"/>
    </source>
</evidence>
<dbReference type="SUPFAM" id="SSF52080">
    <property type="entry name" value="Ribosomal proteins L15p and L18e"/>
    <property type="match status" value="1"/>
</dbReference>
<sequence length="304" mass="32277">MIRRGLLNLVGSVAAQLSPTAGQQLACPAAEAAALTSAHRVLAASVCWGSQQPFASILGFHQQQQQLHTSVCSAAGSSQTPQHYVQIGRIGPAAGSRKTAIRWGRGNGSDRGTYCGRGIKGQKARKGGGKPHILFDGGQKQLKKYPKVWVTPSSPVLFRQVGLSKVLRWAQLGLLDTTQAITMKDLRDSGCVSKTIRWGVELVANGTERVEVPLHLQVSSASPAAQKLVQAAGGSVTRVYYTRLGLRALLKPEKFEEQGRALPQAVRAWPPRDNGKYDTIGQLPPATQLPQAALPVAAAALGSS</sequence>
<evidence type="ECO:0000259" key="4">
    <source>
        <dbReference type="Pfam" id="PF00828"/>
    </source>
</evidence>
<dbReference type="InterPro" id="IPR030878">
    <property type="entry name" value="Ribosomal_uL15"/>
</dbReference>
<dbReference type="GO" id="GO:0006412">
    <property type="term" value="P:translation"/>
    <property type="evidence" value="ECO:0007669"/>
    <property type="project" value="InterPro"/>
</dbReference>
<evidence type="ECO:0000313" key="6">
    <source>
        <dbReference type="Proteomes" id="UP000256970"/>
    </source>
</evidence>
<dbReference type="EMBL" id="FNXT01001326">
    <property type="protein sequence ID" value="SZX78620.1"/>
    <property type="molecule type" value="Genomic_DNA"/>
</dbReference>
<gene>
    <name evidence="5" type="ORF">BQ4739_LOCUS18941</name>
</gene>
<dbReference type="Pfam" id="PF00828">
    <property type="entry name" value="Ribosomal_L27A"/>
    <property type="match status" value="1"/>
</dbReference>
<reference evidence="5 6" key="1">
    <citation type="submission" date="2016-10" db="EMBL/GenBank/DDBJ databases">
        <authorList>
            <person name="Cai Z."/>
        </authorList>
    </citation>
    <scope>NUCLEOTIDE SEQUENCE [LARGE SCALE GENOMIC DNA]</scope>
</reference>
<name>A0A383WMD9_TETOB</name>
<dbReference type="InterPro" id="IPR036227">
    <property type="entry name" value="Ribosomal_uL15/eL18_sf"/>
</dbReference>
<dbReference type="Gene3D" id="3.100.10.10">
    <property type="match status" value="1"/>
</dbReference>
<dbReference type="STRING" id="3088.A0A383WMD9"/>
<feature type="domain" description="Large ribosomal subunit protein uL15/eL18" evidence="4">
    <location>
        <begin position="161"/>
        <end position="237"/>
    </location>
</feature>
<evidence type="ECO:0000256" key="2">
    <source>
        <dbReference type="ARBA" id="ARBA00022980"/>
    </source>
</evidence>
<comment type="similarity">
    <text evidence="1">Belongs to the universal ribosomal protein uL15 family.</text>
</comment>
<evidence type="ECO:0000256" key="3">
    <source>
        <dbReference type="ARBA" id="ARBA00023274"/>
    </source>
</evidence>
<dbReference type="GO" id="GO:0005762">
    <property type="term" value="C:mitochondrial large ribosomal subunit"/>
    <property type="evidence" value="ECO:0007669"/>
    <property type="project" value="TreeGrafter"/>
</dbReference>
<dbReference type="GO" id="GO:0003735">
    <property type="term" value="F:structural constituent of ribosome"/>
    <property type="evidence" value="ECO:0007669"/>
    <property type="project" value="InterPro"/>
</dbReference>
<dbReference type="Proteomes" id="UP000256970">
    <property type="component" value="Unassembled WGS sequence"/>
</dbReference>
<proteinExistence type="inferred from homology"/>
<dbReference type="AlphaFoldDB" id="A0A383WMD9"/>
<dbReference type="HAMAP" id="MF_01341">
    <property type="entry name" value="Ribosomal_uL15"/>
    <property type="match status" value="1"/>
</dbReference>
<dbReference type="InterPro" id="IPR021131">
    <property type="entry name" value="Ribosomal_uL15/eL18"/>
</dbReference>
<keyword evidence="3" id="KW-0687">Ribonucleoprotein</keyword>
<dbReference type="PANTHER" id="PTHR12934:SF11">
    <property type="entry name" value="LARGE RIBOSOMAL SUBUNIT PROTEIN UL15M"/>
    <property type="match status" value="1"/>
</dbReference>
<organism evidence="5 6">
    <name type="scientific">Tetradesmus obliquus</name>
    <name type="common">Green alga</name>
    <name type="synonym">Acutodesmus obliquus</name>
    <dbReference type="NCBI Taxonomy" id="3088"/>
    <lineage>
        <taxon>Eukaryota</taxon>
        <taxon>Viridiplantae</taxon>
        <taxon>Chlorophyta</taxon>
        <taxon>core chlorophytes</taxon>
        <taxon>Chlorophyceae</taxon>
        <taxon>CS clade</taxon>
        <taxon>Sphaeropleales</taxon>
        <taxon>Scenedesmaceae</taxon>
        <taxon>Tetradesmus</taxon>
    </lineage>
</organism>
<protein>
    <recommendedName>
        <fullName evidence="4">Large ribosomal subunit protein uL15/eL18 domain-containing protein</fullName>
    </recommendedName>
</protein>
<evidence type="ECO:0000313" key="5">
    <source>
        <dbReference type="EMBL" id="SZX78620.1"/>
    </source>
</evidence>
<dbReference type="InterPro" id="IPR005749">
    <property type="entry name" value="Ribosomal_uL15_bac-type"/>
</dbReference>